<feature type="active site" description="Nucleophile" evidence="14 15">
    <location>
        <position position="142"/>
    </location>
</feature>
<comment type="catalytic activity">
    <reaction evidence="13 14 16">
        <text>D-glyceraldehyde 3-phosphate + phosphate + NAD(+) = (2R)-3-phospho-glyceroyl phosphate + NADH + H(+)</text>
        <dbReference type="Rhea" id="RHEA:10300"/>
        <dbReference type="ChEBI" id="CHEBI:15378"/>
        <dbReference type="ChEBI" id="CHEBI:43474"/>
        <dbReference type="ChEBI" id="CHEBI:57540"/>
        <dbReference type="ChEBI" id="CHEBI:57604"/>
        <dbReference type="ChEBI" id="CHEBI:57945"/>
        <dbReference type="ChEBI" id="CHEBI:59776"/>
        <dbReference type="EC" id="1.2.1.59"/>
    </reaction>
</comment>
<dbReference type="GO" id="GO:0005737">
    <property type="term" value="C:cytoplasm"/>
    <property type="evidence" value="ECO:0007669"/>
    <property type="project" value="UniProtKB-SubCell"/>
</dbReference>
<sequence>MVKNIGINGYGTIGKRVADAVSAQDDMKIVGVTKRSPDYEAKSAVEKGYDLYISVPEREAEFEEAGIEVAGTADELFEKLDLVVDCTPGGVGAANKTDIYEKIGLKAIFEGGEDHDAIGSSFNAEANYASNIGKDYVRVVSCNTTGLCRTLKPIKDIAGIKNVRAVMVRRGADPNDVKRGPINAIVPTTEVPSHHGPDVQTIIDDINVMTMALIVPTTLMHTHNIMVELEDDSITTDDVLDAFQKAYRVLPVKKSLNLGSTAQIMEYAKDLGRSRGDMYEIPVWEESVNVENGELFYMQAVHQESDVVPENVDAIRAMLELEDDAEKSILKTNKAMGIL</sequence>
<dbReference type="SMART" id="SM00846">
    <property type="entry name" value="Gp_dh_N"/>
    <property type="match status" value="1"/>
</dbReference>
<evidence type="ECO:0000313" key="18">
    <source>
        <dbReference type="EMBL" id="PAV07167.1"/>
    </source>
</evidence>
<dbReference type="SUPFAM" id="SSF55347">
    <property type="entry name" value="Glyceraldehyde-3-phosphate dehydrogenase-like, C-terminal domain"/>
    <property type="match status" value="1"/>
</dbReference>
<evidence type="ECO:0000259" key="17">
    <source>
        <dbReference type="SMART" id="SM00846"/>
    </source>
</evidence>
<organism evidence="18 20">
    <name type="scientific">Methanosphaera cuniculi</name>
    <dbReference type="NCBI Taxonomy" id="1077256"/>
    <lineage>
        <taxon>Archaea</taxon>
        <taxon>Methanobacteriati</taxon>
        <taxon>Methanobacteriota</taxon>
        <taxon>Methanomada group</taxon>
        <taxon>Methanobacteria</taxon>
        <taxon>Methanobacteriales</taxon>
        <taxon>Methanobacteriaceae</taxon>
        <taxon>Methanosphaera</taxon>
    </lineage>
</organism>
<comment type="subcellular location">
    <subcellularLocation>
        <location evidence="14 16">Cytoplasm</location>
    </subcellularLocation>
</comment>
<keyword evidence="9 14" id="KW-0520">NAD</keyword>
<reference evidence="19 21" key="1">
    <citation type="submission" date="2016-04" db="EMBL/GenBank/DDBJ databases">
        <title>Genome sequence of Methanosphaera cuniculi DSM 4103.</title>
        <authorList>
            <person name="Poehlein A."/>
            <person name="Seedorf H."/>
            <person name="Daniel R."/>
        </authorList>
    </citation>
    <scope>NUCLEOTIDE SEQUENCE [LARGE SCALE GENOMIC DNA]</scope>
    <source>
        <strain evidence="19 21">DSM 4103</strain>
    </source>
</reference>
<dbReference type="Pfam" id="PF02800">
    <property type="entry name" value="Gp_dh_C"/>
    <property type="match status" value="1"/>
</dbReference>
<dbReference type="Gene3D" id="3.30.360.10">
    <property type="entry name" value="Dihydrodipicolinate Reductase, domain 2"/>
    <property type="match status" value="1"/>
</dbReference>
<comment type="caution">
    <text evidence="18">The sequence shown here is derived from an EMBL/GenBank/DDBJ whole genome shotgun (WGS) entry which is preliminary data.</text>
</comment>
<protein>
    <recommendedName>
        <fullName evidence="5 14">Glyceraldehyde-3-phosphate dehydrogenase</fullName>
        <shortName evidence="14">GAPDH</shortName>
        <ecNumber evidence="4 14">1.2.1.59</ecNumber>
    </recommendedName>
    <alternativeName>
        <fullName evidence="11 14">NAD(P)-dependent glyceraldehyde-3-phosphate dehydrogenase</fullName>
    </alternativeName>
</protein>
<keyword evidence="6 14" id="KW-0963">Cytoplasm</keyword>
<evidence type="ECO:0000256" key="5">
    <source>
        <dbReference type="ARBA" id="ARBA00021022"/>
    </source>
</evidence>
<evidence type="ECO:0000256" key="12">
    <source>
        <dbReference type="ARBA" id="ARBA00048067"/>
    </source>
</evidence>
<dbReference type="EC" id="1.2.1.59" evidence="4 14"/>
<dbReference type="GO" id="GO:0008839">
    <property type="term" value="F:4-hydroxy-tetrahydrodipicolinate reductase"/>
    <property type="evidence" value="ECO:0007669"/>
    <property type="project" value="InterPro"/>
</dbReference>
<dbReference type="GO" id="GO:0004365">
    <property type="term" value="F:glyceraldehyde-3-phosphate dehydrogenase (NAD+) (phosphorylating) activity"/>
    <property type="evidence" value="ECO:0007669"/>
    <property type="project" value="UniProtKB-UniRule"/>
</dbReference>
<dbReference type="InterPro" id="IPR036291">
    <property type="entry name" value="NAD(P)-bd_dom_sf"/>
</dbReference>
<feature type="binding site" evidence="14">
    <location>
        <begin position="12"/>
        <end position="13"/>
    </location>
    <ligand>
        <name>NAD(+)</name>
        <dbReference type="ChEBI" id="CHEBI:57540"/>
    </ligand>
</feature>
<dbReference type="PIRSF" id="PIRSF000149">
    <property type="entry name" value="GAP_DH"/>
    <property type="match status" value="1"/>
</dbReference>
<dbReference type="GO" id="GO:0050661">
    <property type="term" value="F:NADP binding"/>
    <property type="evidence" value="ECO:0007669"/>
    <property type="project" value="UniProtKB-UniRule"/>
</dbReference>
<dbReference type="GO" id="GO:0006096">
    <property type="term" value="P:glycolytic process"/>
    <property type="evidence" value="ECO:0007669"/>
    <property type="project" value="UniProtKB-UniRule"/>
</dbReference>
<reference evidence="18 20" key="2">
    <citation type="journal article" date="2017" name="BMC Genomics">
        <title>Genomic analysis of methanogenic archaea reveals a shift towards energy conservation.</title>
        <authorList>
            <person name="Gilmore S.P."/>
            <person name="Henske J.K."/>
            <person name="Sexton J.A."/>
            <person name="Solomon K.V."/>
            <person name="Seppala S."/>
            <person name="Yoo J.I."/>
            <person name="Huyett L.M."/>
            <person name="Pressman A."/>
            <person name="Cogan J.Z."/>
            <person name="Kivenson V."/>
            <person name="Peng X."/>
            <person name="Tan Y."/>
            <person name="Valentine D.L."/>
            <person name="O'Malley M.A."/>
        </authorList>
    </citation>
    <scope>NUCLEOTIDE SEQUENCE [LARGE SCALE GENOMIC DNA]</scope>
    <source>
        <strain evidence="18 20">1R-7</strain>
    </source>
</reference>
<evidence type="ECO:0000256" key="13">
    <source>
        <dbReference type="ARBA" id="ARBA00048853"/>
    </source>
</evidence>
<keyword evidence="7 14" id="KW-0521">NADP</keyword>
<dbReference type="InterPro" id="IPR020829">
    <property type="entry name" value="GlycerAld_3-P_DH_cat"/>
</dbReference>
<dbReference type="UniPathway" id="UPA00109">
    <property type="reaction ID" value="UER00184"/>
</dbReference>
<dbReference type="Gene3D" id="3.40.50.720">
    <property type="entry name" value="NAD(P)-binding Rossmann-like Domain"/>
    <property type="match status" value="1"/>
</dbReference>
<dbReference type="RefSeq" id="WP_095608833.1">
    <property type="nucleotide sequence ID" value="NZ_LMVN01000021.1"/>
</dbReference>
<keyword evidence="8 14" id="KW-0560">Oxidoreductase</keyword>
<evidence type="ECO:0000256" key="14">
    <source>
        <dbReference type="HAMAP-Rule" id="MF_00559"/>
    </source>
</evidence>
<dbReference type="GO" id="GO:0051287">
    <property type="term" value="F:NAD binding"/>
    <property type="evidence" value="ECO:0007669"/>
    <property type="project" value="UniProtKB-UniRule"/>
</dbReference>
<keyword evidence="20" id="KW-1185">Reference proteome</keyword>
<gene>
    <name evidence="14" type="primary">gap</name>
    <name evidence="18" type="ORF">ASJ82_05695</name>
    <name evidence="19" type="ORF">MSCUN_14920</name>
</gene>
<dbReference type="AlphaFoldDB" id="A0A2A2HCR4"/>
<evidence type="ECO:0000256" key="9">
    <source>
        <dbReference type="ARBA" id="ARBA00023027"/>
    </source>
</evidence>
<evidence type="ECO:0000256" key="8">
    <source>
        <dbReference type="ARBA" id="ARBA00023002"/>
    </source>
</evidence>
<evidence type="ECO:0000256" key="3">
    <source>
        <dbReference type="ARBA" id="ARBA00011881"/>
    </source>
</evidence>
<feature type="binding site" evidence="14">
    <location>
        <begin position="195"/>
        <end position="196"/>
    </location>
    <ligand>
        <name>D-glyceraldehyde 3-phosphate</name>
        <dbReference type="ChEBI" id="CHEBI:59776"/>
    </ligand>
</feature>
<dbReference type="HAMAP" id="MF_00559">
    <property type="entry name" value="G3P_dehdrog_arch"/>
    <property type="match status" value="1"/>
</dbReference>
<evidence type="ECO:0000256" key="6">
    <source>
        <dbReference type="ARBA" id="ARBA00022490"/>
    </source>
</evidence>
<dbReference type="NCBIfam" id="NF003251">
    <property type="entry name" value="PRK04207.1"/>
    <property type="match status" value="1"/>
</dbReference>
<dbReference type="InterPro" id="IPR020831">
    <property type="entry name" value="GlycerAld/Erythrose_P_DH"/>
</dbReference>
<evidence type="ECO:0000256" key="7">
    <source>
        <dbReference type="ARBA" id="ARBA00022857"/>
    </source>
</evidence>
<dbReference type="EMBL" id="LWMS01000046">
    <property type="protein sequence ID" value="PWL07618.1"/>
    <property type="molecule type" value="Genomic_DNA"/>
</dbReference>
<evidence type="ECO:0000256" key="10">
    <source>
        <dbReference type="ARBA" id="ARBA00023152"/>
    </source>
</evidence>
<dbReference type="SUPFAM" id="SSF51735">
    <property type="entry name" value="NAD(P)-binding Rossmann-fold domains"/>
    <property type="match status" value="1"/>
</dbReference>
<comment type="similarity">
    <text evidence="2 14 16">Belongs to the glyceraldehyde-3-phosphate dehydrogenase family.</text>
</comment>
<evidence type="ECO:0000313" key="21">
    <source>
        <dbReference type="Proteomes" id="UP000246004"/>
    </source>
</evidence>
<dbReference type="InterPro" id="IPR020830">
    <property type="entry name" value="GlycerAld_3-P_DH_AS"/>
</dbReference>
<dbReference type="Pfam" id="PF01113">
    <property type="entry name" value="DapB_N"/>
    <property type="match status" value="1"/>
</dbReference>
<dbReference type="GO" id="GO:0009089">
    <property type="term" value="P:lysine biosynthetic process via diaminopimelate"/>
    <property type="evidence" value="ECO:0007669"/>
    <property type="project" value="InterPro"/>
</dbReference>
<keyword evidence="10 14" id="KW-0324">Glycolysis</keyword>
<evidence type="ECO:0000256" key="1">
    <source>
        <dbReference type="ARBA" id="ARBA00004869"/>
    </source>
</evidence>
<evidence type="ECO:0000256" key="2">
    <source>
        <dbReference type="ARBA" id="ARBA00007406"/>
    </source>
</evidence>
<name>A0A2A2HCR4_9EURY</name>
<evidence type="ECO:0000256" key="16">
    <source>
        <dbReference type="RuleBase" id="RU003388"/>
    </source>
</evidence>
<evidence type="ECO:0000256" key="11">
    <source>
        <dbReference type="ARBA" id="ARBA00030647"/>
    </source>
</evidence>
<dbReference type="NCBIfam" id="TIGR01546">
    <property type="entry name" value="GAPDH-II_archae"/>
    <property type="match status" value="1"/>
</dbReference>
<dbReference type="OrthoDB" id="295712at2157"/>
<accession>A0A2A2HCR4</accession>
<feature type="domain" description="Glyceraldehyde 3-phosphate dehydrogenase NAD(P) binding" evidence="17">
    <location>
        <begin position="3"/>
        <end position="142"/>
    </location>
</feature>
<dbReference type="Proteomes" id="UP000217528">
    <property type="component" value="Unassembled WGS sequence"/>
</dbReference>
<dbReference type="Proteomes" id="UP000246004">
    <property type="component" value="Unassembled WGS sequence"/>
</dbReference>
<evidence type="ECO:0000313" key="19">
    <source>
        <dbReference type="EMBL" id="PWL07618.1"/>
    </source>
</evidence>
<evidence type="ECO:0000256" key="4">
    <source>
        <dbReference type="ARBA" id="ARBA00013024"/>
    </source>
</evidence>
<dbReference type="CDD" id="cd18127">
    <property type="entry name" value="GAPDH_II_C"/>
    <property type="match status" value="1"/>
</dbReference>
<feature type="binding site" evidence="14">
    <location>
        <position position="303"/>
    </location>
    <ligand>
        <name>NAD(+)</name>
        <dbReference type="ChEBI" id="CHEBI:57540"/>
    </ligand>
</feature>
<evidence type="ECO:0000256" key="15">
    <source>
        <dbReference type="PIRSR" id="PIRSR000149-1"/>
    </source>
</evidence>
<proteinExistence type="inferred from homology"/>
<comment type="pathway">
    <text evidence="1 14 16">Carbohydrate degradation; glycolysis; pyruvate from D-glyceraldehyde 3-phosphate: step 1/5.</text>
</comment>
<dbReference type="EMBL" id="LMVN01000021">
    <property type="protein sequence ID" value="PAV07167.1"/>
    <property type="molecule type" value="Genomic_DNA"/>
</dbReference>
<dbReference type="InterPro" id="IPR000846">
    <property type="entry name" value="DapB_N"/>
</dbReference>
<comment type="subunit">
    <text evidence="3 14 16">Homotetramer.</text>
</comment>
<dbReference type="InterPro" id="IPR020828">
    <property type="entry name" value="GlycerAld_3-P_DH_NAD(P)-bd"/>
</dbReference>
<dbReference type="CDD" id="cd02278">
    <property type="entry name" value="GAPDH_II_N"/>
    <property type="match status" value="1"/>
</dbReference>
<feature type="binding site" evidence="14">
    <location>
        <position position="112"/>
    </location>
    <ligand>
        <name>NAD(+)</name>
        <dbReference type="ChEBI" id="CHEBI:57540"/>
    </ligand>
</feature>
<dbReference type="InterPro" id="IPR006436">
    <property type="entry name" value="Glyceraldehyde-3-P_DH_2_arc"/>
</dbReference>
<feature type="binding site" evidence="14">
    <location>
        <begin position="141"/>
        <end position="143"/>
    </location>
    <ligand>
        <name>D-glyceraldehyde 3-phosphate</name>
        <dbReference type="ChEBI" id="CHEBI:59776"/>
    </ligand>
</feature>
<comment type="catalytic activity">
    <reaction evidence="12 14 16">
        <text>D-glyceraldehyde 3-phosphate + phosphate + NADP(+) = (2R)-3-phospho-glyceroyl phosphate + NADPH + H(+)</text>
        <dbReference type="Rhea" id="RHEA:10296"/>
        <dbReference type="ChEBI" id="CHEBI:15378"/>
        <dbReference type="ChEBI" id="CHEBI:43474"/>
        <dbReference type="ChEBI" id="CHEBI:57604"/>
        <dbReference type="ChEBI" id="CHEBI:57783"/>
        <dbReference type="ChEBI" id="CHEBI:58349"/>
        <dbReference type="ChEBI" id="CHEBI:59776"/>
        <dbReference type="EC" id="1.2.1.59"/>
    </reaction>
</comment>
<feature type="binding site" evidence="14">
    <location>
        <position position="170"/>
    </location>
    <ligand>
        <name>NAD(+)</name>
        <dbReference type="ChEBI" id="CHEBI:57540"/>
    </ligand>
</feature>
<dbReference type="PROSITE" id="PS00071">
    <property type="entry name" value="GAPDH"/>
    <property type="match status" value="1"/>
</dbReference>
<evidence type="ECO:0000313" key="20">
    <source>
        <dbReference type="Proteomes" id="UP000217528"/>
    </source>
</evidence>